<proteinExistence type="predicted"/>
<evidence type="ECO:0000313" key="1">
    <source>
        <dbReference type="EMBL" id="KAK4315576.1"/>
    </source>
</evidence>
<organism evidence="1 2">
    <name type="scientific">Petrolisthes manimaculis</name>
    <dbReference type="NCBI Taxonomy" id="1843537"/>
    <lineage>
        <taxon>Eukaryota</taxon>
        <taxon>Metazoa</taxon>
        <taxon>Ecdysozoa</taxon>
        <taxon>Arthropoda</taxon>
        <taxon>Crustacea</taxon>
        <taxon>Multicrustacea</taxon>
        <taxon>Malacostraca</taxon>
        <taxon>Eumalacostraca</taxon>
        <taxon>Eucarida</taxon>
        <taxon>Decapoda</taxon>
        <taxon>Pleocyemata</taxon>
        <taxon>Anomura</taxon>
        <taxon>Galatheoidea</taxon>
        <taxon>Porcellanidae</taxon>
        <taxon>Petrolisthes</taxon>
    </lineage>
</organism>
<reference evidence="1" key="1">
    <citation type="submission" date="2023-11" db="EMBL/GenBank/DDBJ databases">
        <title>Genome assemblies of two species of porcelain crab, Petrolisthes cinctipes and Petrolisthes manimaculis (Anomura: Porcellanidae).</title>
        <authorList>
            <person name="Angst P."/>
        </authorList>
    </citation>
    <scope>NUCLEOTIDE SEQUENCE</scope>
    <source>
        <strain evidence="1">PB745_02</strain>
        <tissue evidence="1">Gill</tissue>
    </source>
</reference>
<dbReference type="EMBL" id="JAWZYT010001105">
    <property type="protein sequence ID" value="KAK4315576.1"/>
    <property type="molecule type" value="Genomic_DNA"/>
</dbReference>
<accession>A0AAE1UCD9</accession>
<keyword evidence="2" id="KW-1185">Reference proteome</keyword>
<name>A0AAE1UCD9_9EUCA</name>
<comment type="caution">
    <text evidence="1">The sequence shown here is derived from an EMBL/GenBank/DDBJ whole genome shotgun (WGS) entry which is preliminary data.</text>
</comment>
<gene>
    <name evidence="1" type="ORF">Pmani_013205</name>
</gene>
<evidence type="ECO:0000313" key="2">
    <source>
        <dbReference type="Proteomes" id="UP001292094"/>
    </source>
</evidence>
<dbReference type="Proteomes" id="UP001292094">
    <property type="component" value="Unassembled WGS sequence"/>
</dbReference>
<dbReference type="AlphaFoldDB" id="A0AAE1UCD9"/>
<protein>
    <submittedName>
        <fullName evidence="1">Uncharacterized protein</fullName>
    </submittedName>
</protein>
<sequence length="133" mass="14926">MTKDFDTLKSERTVARTKATKLVKDLNALWSQKEKADLDDLAYNLSLAENHFTILNSVKGQLHAHVIPDDTHHLSDLDEIIFKSKRLLARLEKAAETRLNAAPHSTCATAKPLLLLSHRVGTPKIYSSARRQS</sequence>